<dbReference type="CDD" id="cd21037">
    <property type="entry name" value="MLKL_NTD"/>
    <property type="match status" value="1"/>
</dbReference>
<keyword evidence="4" id="KW-1185">Reference proteome</keyword>
<protein>
    <submittedName>
        <fullName evidence="3">P-loop containing nucleoside triphosphate hydrolase protein</fullName>
    </submittedName>
</protein>
<dbReference type="GO" id="GO:0016787">
    <property type="term" value="F:hydrolase activity"/>
    <property type="evidence" value="ECO:0007669"/>
    <property type="project" value="UniProtKB-KW"/>
</dbReference>
<name>A0AAD6SGH0_9AGAR</name>
<dbReference type="Gene3D" id="1.20.930.20">
    <property type="entry name" value="Adaptor protein Cbl, N-terminal domain"/>
    <property type="match status" value="1"/>
</dbReference>
<dbReference type="PANTHER" id="PTHR47691">
    <property type="entry name" value="REGULATOR-RELATED"/>
    <property type="match status" value="1"/>
</dbReference>
<dbReference type="Proteomes" id="UP001218188">
    <property type="component" value="Unassembled WGS sequence"/>
</dbReference>
<dbReference type="AlphaFoldDB" id="A0AAD6SGH0"/>
<sequence length="763" mass="83653">MQRSQTQSDLIIHYASWAASAVKEVADTKGVPFMGTTAALCQGIFKLVQTVKTNMAESIALVEQIHAVLCAIMNLCSTSETDGVLPPTILYNIARFTETLQRIYTFLKTQQGIGKIKRMLKHIDNSSQLAACKTELRGTLEVFGVHTGVLVATKFSEIIQEATNRHEELVALLASNPELAKSESSDVTGTVASFGNSSGSLSMLPSVPQIFHGRDSELEDITSILPQSFAHVVILGTGGMGKTSLALAALHHPTVAEKYLNRYFVACHSLISSADLARSIADHIGCEKGGNTTKKITNRFSQAPPSLLVLDNFETPWEPMASRGEIEDLLSLLSEIPQLAILITMRGAERPGKIKWSRPFLPPLKPLSDDAALETFMDIAEDDHDEATMKQLLEVTGNLPLAVSLIAGIVADEGCEKTLSRWKTESTRLLSDGYDKRSSLDISIMLSFSSARMTHEAQDLLSLLSMLPDGLRHSDLVQSDLPIPSVLAAKATLLQTSLAYIGKDQHLTALVPIREFVGSIHPPGSALKFALRQHFHKVLDIWGNINILRTEDMVGQIAGNLGNLNAVLFDGLTGDPPDQMLNLQSTIFLLDFYHQTNRVHPSLLATALSDKIQGFTEQPVYGYYIIQKLLLGVLSVGSLKDIEHLTWAGNQHFKNADLGEQVKWYSALAVYHDRQNNVSKCQEYCQIAMSKANEMGAPTIEPPLSTPGRLSVVRRNWEIWLGKRALANHNPIAKLRWVISNRPKSSSGTPENFSKVAASREVK</sequence>
<evidence type="ECO:0000313" key="4">
    <source>
        <dbReference type="Proteomes" id="UP001218188"/>
    </source>
</evidence>
<feature type="region of interest" description="Disordered" evidence="1">
    <location>
        <begin position="743"/>
        <end position="763"/>
    </location>
</feature>
<feature type="domain" description="Novel STAND NTPase 1" evidence="2">
    <location>
        <begin position="209"/>
        <end position="346"/>
    </location>
</feature>
<dbReference type="SUPFAM" id="SSF52540">
    <property type="entry name" value="P-loop containing nucleoside triphosphate hydrolases"/>
    <property type="match status" value="1"/>
</dbReference>
<dbReference type="InterPro" id="IPR036537">
    <property type="entry name" value="Adaptor_Cbl_N_dom_sf"/>
</dbReference>
<comment type="caution">
    <text evidence="3">The sequence shown here is derived from an EMBL/GenBank/DDBJ whole genome shotgun (WGS) entry which is preliminary data.</text>
</comment>
<dbReference type="Gene3D" id="3.40.50.300">
    <property type="entry name" value="P-loop containing nucleotide triphosphate hydrolases"/>
    <property type="match status" value="1"/>
</dbReference>
<dbReference type="Pfam" id="PF20703">
    <property type="entry name" value="nSTAND1"/>
    <property type="match status" value="1"/>
</dbReference>
<dbReference type="InterPro" id="IPR049052">
    <property type="entry name" value="nSTAND1"/>
</dbReference>
<keyword evidence="3" id="KW-0378">Hydrolase</keyword>
<reference evidence="3" key="1">
    <citation type="submission" date="2023-03" db="EMBL/GenBank/DDBJ databases">
        <title>Massive genome expansion in bonnet fungi (Mycena s.s.) driven by repeated elements and novel gene families across ecological guilds.</title>
        <authorList>
            <consortium name="Lawrence Berkeley National Laboratory"/>
            <person name="Harder C.B."/>
            <person name="Miyauchi S."/>
            <person name="Viragh M."/>
            <person name="Kuo A."/>
            <person name="Thoen E."/>
            <person name="Andreopoulos B."/>
            <person name="Lu D."/>
            <person name="Skrede I."/>
            <person name="Drula E."/>
            <person name="Henrissat B."/>
            <person name="Morin E."/>
            <person name="Kohler A."/>
            <person name="Barry K."/>
            <person name="LaButti K."/>
            <person name="Morin E."/>
            <person name="Salamov A."/>
            <person name="Lipzen A."/>
            <person name="Mereny Z."/>
            <person name="Hegedus B."/>
            <person name="Baldrian P."/>
            <person name="Stursova M."/>
            <person name="Weitz H."/>
            <person name="Taylor A."/>
            <person name="Grigoriev I.V."/>
            <person name="Nagy L.G."/>
            <person name="Martin F."/>
            <person name="Kauserud H."/>
        </authorList>
    </citation>
    <scope>NUCLEOTIDE SEQUENCE</scope>
    <source>
        <strain evidence="3">CBHHK200</strain>
    </source>
</reference>
<accession>A0AAD6SGH0</accession>
<proteinExistence type="predicted"/>
<feature type="compositionally biased region" description="Polar residues" evidence="1">
    <location>
        <begin position="743"/>
        <end position="752"/>
    </location>
</feature>
<evidence type="ECO:0000259" key="2">
    <source>
        <dbReference type="Pfam" id="PF20703"/>
    </source>
</evidence>
<gene>
    <name evidence="3" type="ORF">C8F04DRAFT_131815</name>
</gene>
<evidence type="ECO:0000256" key="1">
    <source>
        <dbReference type="SAM" id="MobiDB-lite"/>
    </source>
</evidence>
<dbReference type="GO" id="GO:0043531">
    <property type="term" value="F:ADP binding"/>
    <property type="evidence" value="ECO:0007669"/>
    <property type="project" value="InterPro"/>
</dbReference>
<dbReference type="InterPro" id="IPR027417">
    <property type="entry name" value="P-loop_NTPase"/>
</dbReference>
<dbReference type="GO" id="GO:0007166">
    <property type="term" value="P:cell surface receptor signaling pathway"/>
    <property type="evidence" value="ECO:0007669"/>
    <property type="project" value="InterPro"/>
</dbReference>
<organism evidence="3 4">
    <name type="scientific">Mycena alexandri</name>
    <dbReference type="NCBI Taxonomy" id="1745969"/>
    <lineage>
        <taxon>Eukaryota</taxon>
        <taxon>Fungi</taxon>
        <taxon>Dikarya</taxon>
        <taxon>Basidiomycota</taxon>
        <taxon>Agaricomycotina</taxon>
        <taxon>Agaricomycetes</taxon>
        <taxon>Agaricomycetidae</taxon>
        <taxon>Agaricales</taxon>
        <taxon>Marasmiineae</taxon>
        <taxon>Mycenaceae</taxon>
        <taxon>Mycena</taxon>
    </lineage>
</organism>
<dbReference type="PANTHER" id="PTHR47691:SF3">
    <property type="entry name" value="HTH-TYPE TRANSCRIPTIONAL REGULATOR RV0890C-RELATED"/>
    <property type="match status" value="1"/>
</dbReference>
<dbReference type="InterPro" id="IPR059179">
    <property type="entry name" value="MLKL-like_MCAfunc"/>
</dbReference>
<evidence type="ECO:0000313" key="3">
    <source>
        <dbReference type="EMBL" id="KAJ7025645.1"/>
    </source>
</evidence>
<dbReference type="EMBL" id="JARJCM010000150">
    <property type="protein sequence ID" value="KAJ7025645.1"/>
    <property type="molecule type" value="Genomic_DNA"/>
</dbReference>